<comment type="similarity">
    <text evidence="4 8">Belongs to the DHNA family.</text>
</comment>
<dbReference type="InterPro" id="IPR006157">
    <property type="entry name" value="FolB_dom"/>
</dbReference>
<dbReference type="Proteomes" id="UP000601768">
    <property type="component" value="Unassembled WGS sequence"/>
</dbReference>
<evidence type="ECO:0000256" key="3">
    <source>
        <dbReference type="ARBA" id="ARBA00005013"/>
    </source>
</evidence>
<dbReference type="InterPro" id="IPR043133">
    <property type="entry name" value="GTP-CH-I_C/QueF"/>
</dbReference>
<dbReference type="EC" id="4.1.2.25" evidence="8"/>
<dbReference type="NCBIfam" id="TIGR00526">
    <property type="entry name" value="folB_dom"/>
    <property type="match status" value="1"/>
</dbReference>
<dbReference type="CDD" id="cd00534">
    <property type="entry name" value="DHNA_DHNTPE"/>
    <property type="match status" value="1"/>
</dbReference>
<dbReference type="UniPathway" id="UPA00077">
    <property type="reaction ID" value="UER00154"/>
</dbReference>
<dbReference type="EMBL" id="JACNEP010000002">
    <property type="protein sequence ID" value="MBC3764840.1"/>
    <property type="molecule type" value="Genomic_DNA"/>
</dbReference>
<feature type="domain" description="Dihydroneopterin aldolase/epimerase" evidence="9">
    <location>
        <begin position="4"/>
        <end position="114"/>
    </location>
</feature>
<dbReference type="AlphaFoldDB" id="A0A8J6LXI6"/>
<dbReference type="FunFam" id="3.30.1130.10:FF:000002">
    <property type="entry name" value="7,8-dihydroneopterin aldolase"/>
    <property type="match status" value="1"/>
</dbReference>
<dbReference type="Gene3D" id="3.30.1130.10">
    <property type="match status" value="1"/>
</dbReference>
<proteinExistence type="inferred from homology"/>
<evidence type="ECO:0000313" key="10">
    <source>
        <dbReference type="EMBL" id="MBC3764840.1"/>
    </source>
</evidence>
<evidence type="ECO:0000256" key="8">
    <source>
        <dbReference type="RuleBase" id="RU362079"/>
    </source>
</evidence>
<dbReference type="SUPFAM" id="SSF55620">
    <property type="entry name" value="Tetrahydrobiopterin biosynthesis enzymes-like"/>
    <property type="match status" value="1"/>
</dbReference>
<keyword evidence="11" id="KW-1185">Reference proteome</keyword>
<dbReference type="PANTHER" id="PTHR42844:SF1">
    <property type="entry name" value="DIHYDRONEOPTERIN ALDOLASE 1-RELATED"/>
    <property type="match status" value="1"/>
</dbReference>
<dbReference type="Pfam" id="PF02152">
    <property type="entry name" value="FolB"/>
    <property type="match status" value="1"/>
</dbReference>
<reference evidence="10" key="2">
    <citation type="submission" date="2020-08" db="EMBL/GenBank/DDBJ databases">
        <authorList>
            <person name="Lai Q."/>
        </authorList>
    </citation>
    <scope>NUCLEOTIDE SEQUENCE</scope>
    <source>
        <strain evidence="10">S27-2</strain>
    </source>
</reference>
<comment type="caution">
    <text evidence="10">The sequence shown here is derived from an EMBL/GenBank/DDBJ whole genome shotgun (WGS) entry which is preliminary data.</text>
</comment>
<dbReference type="GO" id="GO:0004150">
    <property type="term" value="F:dihydroneopterin aldolase activity"/>
    <property type="evidence" value="ECO:0007669"/>
    <property type="project" value="UniProtKB-UniRule"/>
</dbReference>
<dbReference type="InterPro" id="IPR006156">
    <property type="entry name" value="Dihydroneopterin_aldolase"/>
</dbReference>
<protein>
    <recommendedName>
        <fullName evidence="8">7,8-dihydroneopterin aldolase</fullName>
        <ecNumber evidence="8">4.1.2.25</ecNumber>
    </recommendedName>
</protein>
<dbReference type="NCBIfam" id="TIGR00525">
    <property type="entry name" value="folB"/>
    <property type="match status" value="1"/>
</dbReference>
<comment type="pathway">
    <text evidence="3 8">Cofactor biosynthesis; tetrahydrofolate biosynthesis; 2-amino-4-hydroxy-6-hydroxymethyl-7,8-dihydropteridine diphosphate from 7,8-dihydroneopterin triphosphate: step 3/4.</text>
</comment>
<keyword evidence="6" id="KW-0413">Isomerase</keyword>
<dbReference type="SMART" id="SM00905">
    <property type="entry name" value="FolB"/>
    <property type="match status" value="1"/>
</dbReference>
<evidence type="ECO:0000313" key="11">
    <source>
        <dbReference type="Proteomes" id="UP000601768"/>
    </source>
</evidence>
<evidence type="ECO:0000259" key="9">
    <source>
        <dbReference type="SMART" id="SM00905"/>
    </source>
</evidence>
<keyword evidence="7 8" id="KW-0456">Lyase</keyword>
<evidence type="ECO:0000256" key="1">
    <source>
        <dbReference type="ARBA" id="ARBA00000693"/>
    </source>
</evidence>
<evidence type="ECO:0000256" key="2">
    <source>
        <dbReference type="ARBA" id="ARBA00001353"/>
    </source>
</evidence>
<keyword evidence="5 8" id="KW-0289">Folate biosynthesis</keyword>
<evidence type="ECO:0000256" key="4">
    <source>
        <dbReference type="ARBA" id="ARBA00005708"/>
    </source>
</evidence>
<gene>
    <name evidence="10" type="primary">folB</name>
    <name evidence="10" type="ORF">H8B19_03060</name>
</gene>
<dbReference type="GO" id="GO:0005737">
    <property type="term" value="C:cytoplasm"/>
    <property type="evidence" value="ECO:0007669"/>
    <property type="project" value="TreeGrafter"/>
</dbReference>
<accession>A0A8J6LXI6</accession>
<evidence type="ECO:0000256" key="6">
    <source>
        <dbReference type="ARBA" id="ARBA00023235"/>
    </source>
</evidence>
<name>A0A8J6LXI6_9ALTE</name>
<dbReference type="PANTHER" id="PTHR42844">
    <property type="entry name" value="DIHYDRONEOPTERIN ALDOLASE 1-RELATED"/>
    <property type="match status" value="1"/>
</dbReference>
<reference evidence="10" key="1">
    <citation type="journal article" date="2018" name="Int. J. Syst. Evol. Microbiol.">
        <title>Neptunicella marina gen. nov., sp. nov., isolated from surface seawater.</title>
        <authorList>
            <person name="Liu X."/>
            <person name="Lai Q."/>
            <person name="Du Y."/>
            <person name="Zhang X."/>
            <person name="Liu Z."/>
            <person name="Sun F."/>
            <person name="Shao Z."/>
        </authorList>
    </citation>
    <scope>NUCLEOTIDE SEQUENCE</scope>
    <source>
        <strain evidence="10">S27-2</strain>
    </source>
</reference>
<organism evidence="10 11">
    <name type="scientific">Neptunicella marina</name>
    <dbReference type="NCBI Taxonomy" id="2125989"/>
    <lineage>
        <taxon>Bacteria</taxon>
        <taxon>Pseudomonadati</taxon>
        <taxon>Pseudomonadota</taxon>
        <taxon>Gammaproteobacteria</taxon>
        <taxon>Alteromonadales</taxon>
        <taxon>Alteromonadaceae</taxon>
        <taxon>Neptunicella</taxon>
    </lineage>
</organism>
<comment type="function">
    <text evidence="8">Catalyzes the conversion of 7,8-dihydroneopterin to 6-hydroxymethyl-7,8-dihydropterin.</text>
</comment>
<dbReference type="GO" id="GO:0046654">
    <property type="term" value="P:tetrahydrofolate biosynthetic process"/>
    <property type="evidence" value="ECO:0007669"/>
    <property type="project" value="UniProtKB-UniRule"/>
</dbReference>
<evidence type="ECO:0000256" key="5">
    <source>
        <dbReference type="ARBA" id="ARBA00022909"/>
    </source>
</evidence>
<comment type="catalytic activity">
    <reaction evidence="1">
        <text>7,8-dihydroneopterin = 7,8-dihydromonapterin</text>
        <dbReference type="Rhea" id="RHEA:45328"/>
        <dbReference type="ChEBI" id="CHEBI:17001"/>
        <dbReference type="ChEBI" id="CHEBI:71175"/>
        <dbReference type="EC" id="5.1.99.8"/>
    </reaction>
</comment>
<dbReference type="GO" id="GO:0046656">
    <property type="term" value="P:folic acid biosynthetic process"/>
    <property type="evidence" value="ECO:0007669"/>
    <property type="project" value="UniProtKB-UniRule"/>
</dbReference>
<evidence type="ECO:0000256" key="7">
    <source>
        <dbReference type="ARBA" id="ARBA00023239"/>
    </source>
</evidence>
<comment type="catalytic activity">
    <reaction evidence="2 8">
        <text>7,8-dihydroneopterin = 6-hydroxymethyl-7,8-dihydropterin + glycolaldehyde</text>
        <dbReference type="Rhea" id="RHEA:10540"/>
        <dbReference type="ChEBI" id="CHEBI:17001"/>
        <dbReference type="ChEBI" id="CHEBI:17071"/>
        <dbReference type="ChEBI" id="CHEBI:44841"/>
        <dbReference type="EC" id="4.1.2.25"/>
    </reaction>
</comment>
<dbReference type="GO" id="GO:0016853">
    <property type="term" value="F:isomerase activity"/>
    <property type="evidence" value="ECO:0007669"/>
    <property type="project" value="UniProtKB-KW"/>
</dbReference>
<sequence length="118" mass="13089">MDKIVIEGLQIESLIGVYDWERTAKTALFVDLTLEVDLYKAGQSDDVNDTLDYAKVAELVCEVAAKSKFELLEALAESIISHIFAQFNCHQVELKLSKPGILPNASNVAVIIVRKPQQ</sequence>
<dbReference type="RefSeq" id="WP_186505314.1">
    <property type="nucleotide sequence ID" value="NZ_JACNEP010000002.1"/>
</dbReference>